<dbReference type="GO" id="GO:0008541">
    <property type="term" value="C:proteasome regulatory particle, lid subcomplex"/>
    <property type="evidence" value="ECO:0007669"/>
    <property type="project" value="TreeGrafter"/>
</dbReference>
<dbReference type="Gene3D" id="1.25.40.990">
    <property type="match status" value="1"/>
</dbReference>
<comment type="caution">
    <text evidence="4">The sequence shown here is derived from an EMBL/GenBank/DDBJ whole genome shotgun (WGS) entry which is preliminary data.</text>
</comment>
<reference evidence="4 5" key="1">
    <citation type="submission" date="2019-07" db="EMBL/GenBank/DDBJ databases">
        <title>Genomics analysis of Aphanomyces spp. identifies a new class of oomycete effector associated with host adaptation.</title>
        <authorList>
            <person name="Gaulin E."/>
        </authorList>
    </citation>
    <scope>NUCLEOTIDE SEQUENCE [LARGE SCALE GENOMIC DNA]</scope>
    <source>
        <strain evidence="4 5">ATCC 201684</strain>
    </source>
</reference>
<name>A0A6G0X049_9STRA</name>
<organism evidence="4 5">
    <name type="scientific">Aphanomyces euteiches</name>
    <dbReference type="NCBI Taxonomy" id="100861"/>
    <lineage>
        <taxon>Eukaryota</taxon>
        <taxon>Sar</taxon>
        <taxon>Stramenopiles</taxon>
        <taxon>Oomycota</taxon>
        <taxon>Saprolegniomycetes</taxon>
        <taxon>Saprolegniales</taxon>
        <taxon>Verrucalvaceae</taxon>
        <taxon>Aphanomyces</taxon>
    </lineage>
</organism>
<dbReference type="AlphaFoldDB" id="A0A6G0X049"/>
<dbReference type="EMBL" id="VJMJ01000126">
    <property type="protein sequence ID" value="KAF0733150.1"/>
    <property type="molecule type" value="Genomic_DNA"/>
</dbReference>
<protein>
    <recommendedName>
        <fullName evidence="3">CSN8/PSMD8/EIF3K domain-containing protein</fullName>
    </recommendedName>
</protein>
<keyword evidence="5" id="KW-1185">Reference proteome</keyword>
<gene>
    <name evidence="4" type="ORF">Ae201684_009970</name>
</gene>
<dbReference type="InterPro" id="IPR006746">
    <property type="entry name" value="26S_Psome_Rpn12"/>
</dbReference>
<evidence type="ECO:0000256" key="1">
    <source>
        <dbReference type="ARBA" id="ARBA00009627"/>
    </source>
</evidence>
<dbReference type="VEuPathDB" id="FungiDB:AeMF1_021323"/>
<feature type="domain" description="CSN8/PSMD8/EIF3K" evidence="3">
    <location>
        <begin position="105"/>
        <end position="239"/>
    </location>
</feature>
<dbReference type="PANTHER" id="PTHR12387">
    <property type="entry name" value="26S PROTEASOME NON-ATPASE REGULATORY SUBUNIT 8"/>
    <property type="match status" value="1"/>
</dbReference>
<proteinExistence type="inferred from homology"/>
<dbReference type="GO" id="GO:0005634">
    <property type="term" value="C:nucleus"/>
    <property type="evidence" value="ECO:0007669"/>
    <property type="project" value="TreeGrafter"/>
</dbReference>
<dbReference type="PANTHER" id="PTHR12387:SF0">
    <property type="entry name" value="26S PROTEASOME NON-ATPASE REGULATORY SUBUNIT 8"/>
    <property type="match status" value="1"/>
</dbReference>
<sequence length="267" mass="30159">MDSLEREATKLRALVDGANDAAGLKEAKDILRNLKIALIQLPSLPPTTIESPTAVQERKLARDVLESATILSLKEQDGAGFERNITQLKVYYNSFAGQLPPSPLHYPLLGTRLLHLLVENRMAEFHGELEILPSEGRSDPNIAFAMKLEQYLMEGSYNKVLEARSNEPNPYFKWFMSQLLRTVRDAIADCAEVAYPSLAVSDAAKMMIFSTPQEFHQYIQESKPDWVIKDDIVWFQAPQKHLGAVDIPSMRLVRETLSYATELDRIV</sequence>
<evidence type="ECO:0000259" key="3">
    <source>
        <dbReference type="Pfam" id="PF10075"/>
    </source>
</evidence>
<evidence type="ECO:0000313" key="4">
    <source>
        <dbReference type="EMBL" id="KAF0733150.1"/>
    </source>
</evidence>
<accession>A0A6G0X049</accession>
<dbReference type="Pfam" id="PF10075">
    <property type="entry name" value="CSN8_PSD8_EIF3K"/>
    <property type="match status" value="1"/>
</dbReference>
<dbReference type="GO" id="GO:0043161">
    <property type="term" value="P:proteasome-mediated ubiquitin-dependent protein catabolic process"/>
    <property type="evidence" value="ECO:0007669"/>
    <property type="project" value="TreeGrafter"/>
</dbReference>
<dbReference type="FunFam" id="1.25.40.990:FF:000001">
    <property type="entry name" value="26S proteasome non-ATPase regulatory subunit"/>
    <property type="match status" value="1"/>
</dbReference>
<dbReference type="Proteomes" id="UP000481153">
    <property type="component" value="Unassembled WGS sequence"/>
</dbReference>
<comment type="similarity">
    <text evidence="1">Belongs to the proteasome subunit S14 family.</text>
</comment>
<evidence type="ECO:0000313" key="5">
    <source>
        <dbReference type="Proteomes" id="UP000481153"/>
    </source>
</evidence>
<dbReference type="GO" id="GO:0005829">
    <property type="term" value="C:cytosol"/>
    <property type="evidence" value="ECO:0007669"/>
    <property type="project" value="TreeGrafter"/>
</dbReference>
<dbReference type="InterPro" id="IPR033464">
    <property type="entry name" value="CSN8_PSD8_EIF3K"/>
</dbReference>
<evidence type="ECO:0000256" key="2">
    <source>
        <dbReference type="ARBA" id="ARBA00022942"/>
    </source>
</evidence>
<keyword evidence="2" id="KW-0647">Proteasome</keyword>